<keyword evidence="2" id="KW-0812">Transmembrane</keyword>
<feature type="transmembrane region" description="Helical" evidence="2">
    <location>
        <begin position="31"/>
        <end position="52"/>
    </location>
</feature>
<evidence type="ECO:0000313" key="4">
    <source>
        <dbReference type="Proteomes" id="UP001141806"/>
    </source>
</evidence>
<sequence length="659" mass="74269">MEDAYYYGKSQRLVSDIGSLTPQTQPNPCKFYWHFLYKAVIVIVLFVVLPLFPSQAPEFITQSALTRSWELFHLLFVGIAVSYGLFSRRNVETEKENQSKIDSAQNYVSRILQVSSVFDDDLDSPSGSDDNRKIQTWSSRYFRGEPMLVVEQESSVPDEQSSTITKICNQPLLLPVRSLKSRVSDSEAPETSKEPLVFSGSLSMSSSGSRSSSNSSVKTRNKEIGALDPLYLEEKLQESVVLPSPVPWRSRSGRMEMKEDPEVVTPNSLSPSADEAEIDRNRLRSRSFQLPMSWSALSDSTSPSPKKLSPSPSLSPELRPKKFFPSPSLSPELRPKNLEDSTRKKSYYTSSPPHRSLPPPPVSHKSPLITSNSKPISNGYSSENMGMRESFKDELHDLRSSRVDLRCRSDSGLDTLRSEVKSRVHTQGILVAKSVRTFRGSEPIAEARKTREYDGERMKDKGRKRSKEVEAMLMEKTGTKAGGFEQLPINNEKSSHENPRQMPKSPTSKYPMEEKKGFSDKFTLEYEEDSDGEDEVEVDTDDTQGSSDKEEAASNTVTDAGVDSEVDKKAAEFIAKFREQIRLQRIDSIKRVSGKGDFLFVGKEIGRKIYFIEFLVRLRLDPVQSGDEYVQFPLRSLCGQNLTSRTRKIGSWELYTGVI</sequence>
<feature type="region of interest" description="Disordered" evidence="1">
    <location>
        <begin position="475"/>
        <end position="514"/>
    </location>
</feature>
<organism evidence="3 4">
    <name type="scientific">Protea cynaroides</name>
    <dbReference type="NCBI Taxonomy" id="273540"/>
    <lineage>
        <taxon>Eukaryota</taxon>
        <taxon>Viridiplantae</taxon>
        <taxon>Streptophyta</taxon>
        <taxon>Embryophyta</taxon>
        <taxon>Tracheophyta</taxon>
        <taxon>Spermatophyta</taxon>
        <taxon>Magnoliopsida</taxon>
        <taxon>Proteales</taxon>
        <taxon>Proteaceae</taxon>
        <taxon>Protea</taxon>
    </lineage>
</organism>
<feature type="compositionally biased region" description="Acidic residues" evidence="1">
    <location>
        <begin position="527"/>
        <end position="542"/>
    </location>
</feature>
<feature type="region of interest" description="Disordered" evidence="1">
    <location>
        <begin position="182"/>
        <end position="221"/>
    </location>
</feature>
<dbReference type="EMBL" id="JAMYWD010000012">
    <property type="protein sequence ID" value="KAJ4951091.1"/>
    <property type="molecule type" value="Genomic_DNA"/>
</dbReference>
<feature type="compositionally biased region" description="Low complexity" evidence="1">
    <location>
        <begin position="199"/>
        <end position="216"/>
    </location>
</feature>
<name>A0A9Q0JTG1_9MAGN</name>
<keyword evidence="4" id="KW-1185">Reference proteome</keyword>
<dbReference type="AlphaFoldDB" id="A0A9Q0JTG1"/>
<reference evidence="3" key="1">
    <citation type="journal article" date="2023" name="Plant J.">
        <title>The genome of the king protea, Protea cynaroides.</title>
        <authorList>
            <person name="Chang J."/>
            <person name="Duong T.A."/>
            <person name="Schoeman C."/>
            <person name="Ma X."/>
            <person name="Roodt D."/>
            <person name="Barker N."/>
            <person name="Li Z."/>
            <person name="Van de Peer Y."/>
            <person name="Mizrachi E."/>
        </authorList>
    </citation>
    <scope>NUCLEOTIDE SEQUENCE</scope>
    <source>
        <tissue evidence="3">Young leaves</tissue>
    </source>
</reference>
<dbReference type="PANTHER" id="PTHR34059:SF1">
    <property type="entry name" value="EXPRESSED PROTEIN"/>
    <property type="match status" value="1"/>
</dbReference>
<protein>
    <submittedName>
        <fullName evidence="3">Uncharacterized protein</fullName>
    </submittedName>
</protein>
<feature type="region of interest" description="Disordered" evidence="1">
    <location>
        <begin position="527"/>
        <end position="561"/>
    </location>
</feature>
<feature type="compositionally biased region" description="Basic and acidic residues" evidence="1">
    <location>
        <begin position="333"/>
        <end position="343"/>
    </location>
</feature>
<dbReference type="Pfam" id="PF05553">
    <property type="entry name" value="DUF761"/>
    <property type="match status" value="1"/>
</dbReference>
<proteinExistence type="predicted"/>
<gene>
    <name evidence="3" type="ORF">NE237_027923</name>
</gene>
<dbReference type="InterPro" id="IPR008480">
    <property type="entry name" value="DUF761_pln"/>
</dbReference>
<evidence type="ECO:0000256" key="2">
    <source>
        <dbReference type="SAM" id="Phobius"/>
    </source>
</evidence>
<dbReference type="PANTHER" id="PTHR34059">
    <property type="entry name" value="EXPRESSED PROTEIN"/>
    <property type="match status" value="1"/>
</dbReference>
<evidence type="ECO:0000313" key="3">
    <source>
        <dbReference type="EMBL" id="KAJ4951091.1"/>
    </source>
</evidence>
<comment type="caution">
    <text evidence="3">The sequence shown here is derived from an EMBL/GenBank/DDBJ whole genome shotgun (WGS) entry which is preliminary data.</text>
</comment>
<evidence type="ECO:0000256" key="1">
    <source>
        <dbReference type="SAM" id="MobiDB-lite"/>
    </source>
</evidence>
<dbReference type="OrthoDB" id="1080706at2759"/>
<feature type="compositionally biased region" description="Basic and acidic residues" evidence="1">
    <location>
        <begin position="182"/>
        <end position="193"/>
    </location>
</feature>
<keyword evidence="2" id="KW-0472">Membrane</keyword>
<feature type="region of interest" description="Disordered" evidence="1">
    <location>
        <begin position="294"/>
        <end position="384"/>
    </location>
</feature>
<feature type="region of interest" description="Disordered" evidence="1">
    <location>
        <begin position="245"/>
        <end position="280"/>
    </location>
</feature>
<feature type="compositionally biased region" description="Low complexity" evidence="1">
    <location>
        <begin position="297"/>
        <end position="332"/>
    </location>
</feature>
<dbReference type="Proteomes" id="UP001141806">
    <property type="component" value="Unassembled WGS sequence"/>
</dbReference>
<keyword evidence="2" id="KW-1133">Transmembrane helix</keyword>
<feature type="compositionally biased region" description="Polar residues" evidence="1">
    <location>
        <begin position="368"/>
        <end position="384"/>
    </location>
</feature>
<accession>A0A9Q0JTG1</accession>